<dbReference type="EMBL" id="KZ772691">
    <property type="protein sequence ID" value="PTQ44763.1"/>
    <property type="molecule type" value="Genomic_DNA"/>
</dbReference>
<organism evidence="1 2">
    <name type="scientific">Marchantia polymorpha</name>
    <name type="common">Common liverwort</name>
    <name type="synonym">Marchantia aquatica</name>
    <dbReference type="NCBI Taxonomy" id="3197"/>
    <lineage>
        <taxon>Eukaryota</taxon>
        <taxon>Viridiplantae</taxon>
        <taxon>Streptophyta</taxon>
        <taxon>Embryophyta</taxon>
        <taxon>Marchantiophyta</taxon>
        <taxon>Marchantiopsida</taxon>
        <taxon>Marchantiidae</taxon>
        <taxon>Marchantiales</taxon>
        <taxon>Marchantiaceae</taxon>
        <taxon>Marchantia</taxon>
    </lineage>
</organism>
<dbReference type="Proteomes" id="UP000244005">
    <property type="component" value="Unassembled WGS sequence"/>
</dbReference>
<dbReference type="AlphaFoldDB" id="A0A2R6XF86"/>
<protein>
    <submittedName>
        <fullName evidence="1">Uncharacterized protein</fullName>
    </submittedName>
</protein>
<name>A0A2R6XF86_MARPO</name>
<evidence type="ECO:0000313" key="1">
    <source>
        <dbReference type="EMBL" id="PTQ44763.1"/>
    </source>
</evidence>
<gene>
    <name evidence="1" type="ORF">MARPO_0019s0167</name>
</gene>
<accession>A0A2R6XF86</accession>
<evidence type="ECO:0000313" key="2">
    <source>
        <dbReference type="Proteomes" id="UP000244005"/>
    </source>
</evidence>
<dbReference type="Gramene" id="Mp1g13970.1">
    <property type="protein sequence ID" value="Mp1g13970.1.cds1"/>
    <property type="gene ID" value="Mp1g13970"/>
</dbReference>
<reference evidence="2" key="1">
    <citation type="journal article" date="2017" name="Cell">
        <title>Insights into land plant evolution garnered from the Marchantia polymorpha genome.</title>
        <authorList>
            <person name="Bowman J.L."/>
            <person name="Kohchi T."/>
            <person name="Yamato K.T."/>
            <person name="Jenkins J."/>
            <person name="Shu S."/>
            <person name="Ishizaki K."/>
            <person name="Yamaoka S."/>
            <person name="Nishihama R."/>
            <person name="Nakamura Y."/>
            <person name="Berger F."/>
            <person name="Adam C."/>
            <person name="Aki S.S."/>
            <person name="Althoff F."/>
            <person name="Araki T."/>
            <person name="Arteaga-Vazquez M.A."/>
            <person name="Balasubrmanian S."/>
            <person name="Barry K."/>
            <person name="Bauer D."/>
            <person name="Boehm C.R."/>
            <person name="Briginshaw L."/>
            <person name="Caballero-Perez J."/>
            <person name="Catarino B."/>
            <person name="Chen F."/>
            <person name="Chiyoda S."/>
            <person name="Chovatia M."/>
            <person name="Davies K.M."/>
            <person name="Delmans M."/>
            <person name="Demura T."/>
            <person name="Dierschke T."/>
            <person name="Dolan L."/>
            <person name="Dorantes-Acosta A.E."/>
            <person name="Eklund D.M."/>
            <person name="Florent S.N."/>
            <person name="Flores-Sandoval E."/>
            <person name="Fujiyama A."/>
            <person name="Fukuzawa H."/>
            <person name="Galik B."/>
            <person name="Grimanelli D."/>
            <person name="Grimwood J."/>
            <person name="Grossniklaus U."/>
            <person name="Hamada T."/>
            <person name="Haseloff J."/>
            <person name="Hetherington A.J."/>
            <person name="Higo A."/>
            <person name="Hirakawa Y."/>
            <person name="Hundley H.N."/>
            <person name="Ikeda Y."/>
            <person name="Inoue K."/>
            <person name="Inoue S.I."/>
            <person name="Ishida S."/>
            <person name="Jia Q."/>
            <person name="Kakita M."/>
            <person name="Kanazawa T."/>
            <person name="Kawai Y."/>
            <person name="Kawashima T."/>
            <person name="Kennedy M."/>
            <person name="Kinose K."/>
            <person name="Kinoshita T."/>
            <person name="Kohara Y."/>
            <person name="Koide E."/>
            <person name="Komatsu K."/>
            <person name="Kopischke S."/>
            <person name="Kubo M."/>
            <person name="Kyozuka J."/>
            <person name="Lagercrantz U."/>
            <person name="Lin S.S."/>
            <person name="Lindquist E."/>
            <person name="Lipzen A.M."/>
            <person name="Lu C.W."/>
            <person name="De Luna E."/>
            <person name="Martienssen R.A."/>
            <person name="Minamino N."/>
            <person name="Mizutani M."/>
            <person name="Mizutani M."/>
            <person name="Mochizuki N."/>
            <person name="Monte I."/>
            <person name="Mosher R."/>
            <person name="Nagasaki H."/>
            <person name="Nakagami H."/>
            <person name="Naramoto S."/>
            <person name="Nishitani K."/>
            <person name="Ohtani M."/>
            <person name="Okamoto T."/>
            <person name="Okumura M."/>
            <person name="Phillips J."/>
            <person name="Pollak B."/>
            <person name="Reinders A."/>
            <person name="Rovekamp M."/>
            <person name="Sano R."/>
            <person name="Sawa S."/>
            <person name="Schmid M.W."/>
            <person name="Shirakawa M."/>
            <person name="Solano R."/>
            <person name="Spunde A."/>
            <person name="Suetsugu N."/>
            <person name="Sugano S."/>
            <person name="Sugiyama A."/>
            <person name="Sun R."/>
            <person name="Suzuki Y."/>
            <person name="Takenaka M."/>
            <person name="Takezawa D."/>
            <person name="Tomogane H."/>
            <person name="Tsuzuki M."/>
            <person name="Ueda T."/>
            <person name="Umeda M."/>
            <person name="Ward J.M."/>
            <person name="Watanabe Y."/>
            <person name="Yazaki K."/>
            <person name="Yokoyama R."/>
            <person name="Yoshitake Y."/>
            <person name="Yotsui I."/>
            <person name="Zachgo S."/>
            <person name="Schmutz J."/>
        </authorList>
    </citation>
    <scope>NUCLEOTIDE SEQUENCE [LARGE SCALE GENOMIC DNA]</scope>
    <source>
        <strain evidence="2">Tak-1</strain>
    </source>
</reference>
<keyword evidence="2" id="KW-1185">Reference proteome</keyword>
<sequence>MYSLGCMIITWGSEVCCYYRRYCSDISGTVSQGGPSRLKYQRILLALNSLAMREHLNDQEYISTVMPHCDQLRSEVGFVRRESREETHLADHQHTWGQVEG</sequence>
<proteinExistence type="predicted"/>